<name>A0A4Z0NVG7_9HYPH</name>
<organism evidence="2 3">
    <name type="scientific">Methylobacterium nonmethylotrophicum</name>
    <dbReference type="NCBI Taxonomy" id="1141884"/>
    <lineage>
        <taxon>Bacteria</taxon>
        <taxon>Pseudomonadati</taxon>
        <taxon>Pseudomonadota</taxon>
        <taxon>Alphaproteobacteria</taxon>
        <taxon>Hyphomicrobiales</taxon>
        <taxon>Methylobacteriaceae</taxon>
        <taxon>Methylobacterium</taxon>
    </lineage>
</organism>
<dbReference type="Pfam" id="PF10741">
    <property type="entry name" value="T2SSM_b"/>
    <property type="match status" value="1"/>
</dbReference>
<proteinExistence type="predicted"/>
<feature type="transmembrane region" description="Helical" evidence="1">
    <location>
        <begin position="27"/>
        <end position="52"/>
    </location>
</feature>
<keyword evidence="1" id="KW-1133">Transmembrane helix</keyword>
<gene>
    <name evidence="2" type="ORF">EU555_05390</name>
</gene>
<comment type="caution">
    <text evidence="2">The sequence shown here is derived from an EMBL/GenBank/DDBJ whole genome shotgun (WGS) entry which is preliminary data.</text>
</comment>
<evidence type="ECO:0000256" key="1">
    <source>
        <dbReference type="SAM" id="Phobius"/>
    </source>
</evidence>
<dbReference type="Proteomes" id="UP000297535">
    <property type="component" value="Unassembled WGS sequence"/>
</dbReference>
<accession>A0A4Z0NVG7</accession>
<reference evidence="2 3" key="1">
    <citation type="submission" date="2019-04" db="EMBL/GenBank/DDBJ databases">
        <authorList>
            <person name="Feng G."/>
            <person name="Zhu H."/>
        </authorList>
    </citation>
    <scope>NUCLEOTIDE SEQUENCE [LARGE SCALE GENOMIC DNA]</scope>
    <source>
        <strain evidence="2 3">6HR-1</strain>
    </source>
</reference>
<keyword evidence="1" id="KW-0812">Transmembrane</keyword>
<sequence length="232" mass="24732">MGDGSQWDDPMMRAVPESSFAVKTRRILSAVLAAGVVLSSIAAVANIISAYFERRDEIDRLRASVSALSSRARQSDRASPLVLPEVALGQVLAPTPDAGINHVQKVVRNLNDTLGVDDIQIDSVRLLPQLEEGSLTAGRASIAVTASHGQIFDIINIIESSTPAIMIDAVRINNRTASGQFRRGGAPGADAADSKARIKMTVTVRVYSKRLSDAVRQRNTMTGVAPSQAPHP</sequence>
<evidence type="ECO:0000313" key="2">
    <source>
        <dbReference type="EMBL" id="TGE01042.1"/>
    </source>
</evidence>
<dbReference type="EMBL" id="SRLB01000004">
    <property type="protein sequence ID" value="TGE01042.1"/>
    <property type="molecule type" value="Genomic_DNA"/>
</dbReference>
<dbReference type="InterPro" id="IPR034756">
    <property type="entry name" value="T2SSM_b"/>
</dbReference>
<keyword evidence="3" id="KW-1185">Reference proteome</keyword>
<dbReference type="AlphaFoldDB" id="A0A4Z0NVG7"/>
<protein>
    <submittedName>
        <fullName evidence="2">Uncharacterized protein</fullName>
    </submittedName>
</protein>
<evidence type="ECO:0000313" key="3">
    <source>
        <dbReference type="Proteomes" id="UP000297535"/>
    </source>
</evidence>
<keyword evidence="1" id="KW-0472">Membrane</keyword>